<gene>
    <name evidence="3" type="ORF">OM076_05135</name>
</gene>
<evidence type="ECO:0000313" key="3">
    <source>
        <dbReference type="EMBL" id="MDA0159636.1"/>
    </source>
</evidence>
<comment type="caution">
    <text evidence="3">The sequence shown here is derived from an EMBL/GenBank/DDBJ whole genome shotgun (WGS) entry which is preliminary data.</text>
</comment>
<feature type="compositionally biased region" description="Pro residues" evidence="1">
    <location>
        <begin position="1"/>
        <end position="18"/>
    </location>
</feature>
<proteinExistence type="predicted"/>
<protein>
    <submittedName>
        <fullName evidence="3">Uncharacterized protein</fullName>
    </submittedName>
</protein>
<keyword evidence="2" id="KW-0472">Membrane</keyword>
<evidence type="ECO:0000256" key="2">
    <source>
        <dbReference type="SAM" id="Phobius"/>
    </source>
</evidence>
<sequence length="302" mass="31154">MASDLIPPPSPAGKPPSPDGVGIPNLIELPPETPLAATDSGPAGPPPGPSEFRNRFGFLLGALAGVFIAAALVAVIVISSNSGDAAADEGLAANWSRWQPQDNSIEKGAKEIAAHVGPEYKHPDGKQLVDVSGGELPPDYKLIVRPTTGPLATIDGTRVIYQLDGLGTGGSIKGGTPSATRLKVVQREALELALYTFRYLPDAESVMVLLPPPPKTAEAQAAAAAAATTGQTSPTDTAIPAIFYRPGDLRQQLQVPLGNTLGPKAPSTDAFSGREADTVATLTLSNTFNMTSQGSTILLDRP</sequence>
<dbReference type="Proteomes" id="UP001149140">
    <property type="component" value="Unassembled WGS sequence"/>
</dbReference>
<dbReference type="AlphaFoldDB" id="A0A9X3MN41"/>
<keyword evidence="2" id="KW-0812">Transmembrane</keyword>
<dbReference type="RefSeq" id="WP_270038395.1">
    <property type="nucleotide sequence ID" value="NZ_JAPDOD010000003.1"/>
</dbReference>
<accession>A0A9X3MN41</accession>
<evidence type="ECO:0000256" key="1">
    <source>
        <dbReference type="SAM" id="MobiDB-lite"/>
    </source>
</evidence>
<feature type="region of interest" description="Disordered" evidence="1">
    <location>
        <begin position="1"/>
        <end position="49"/>
    </location>
</feature>
<name>A0A9X3MN41_9ACTN</name>
<organism evidence="3 4">
    <name type="scientific">Solirubrobacter ginsenosidimutans</name>
    <dbReference type="NCBI Taxonomy" id="490573"/>
    <lineage>
        <taxon>Bacteria</taxon>
        <taxon>Bacillati</taxon>
        <taxon>Actinomycetota</taxon>
        <taxon>Thermoleophilia</taxon>
        <taxon>Solirubrobacterales</taxon>
        <taxon>Solirubrobacteraceae</taxon>
        <taxon>Solirubrobacter</taxon>
    </lineage>
</organism>
<keyword evidence="4" id="KW-1185">Reference proteome</keyword>
<feature type="transmembrane region" description="Helical" evidence="2">
    <location>
        <begin position="56"/>
        <end position="78"/>
    </location>
</feature>
<dbReference type="EMBL" id="JAPDOD010000003">
    <property type="protein sequence ID" value="MDA0159636.1"/>
    <property type="molecule type" value="Genomic_DNA"/>
</dbReference>
<evidence type="ECO:0000313" key="4">
    <source>
        <dbReference type="Proteomes" id="UP001149140"/>
    </source>
</evidence>
<keyword evidence="2" id="KW-1133">Transmembrane helix</keyword>
<reference evidence="3" key="1">
    <citation type="submission" date="2022-10" db="EMBL/GenBank/DDBJ databases">
        <title>The WGS of Solirubrobacter ginsenosidimutans DSM 21036.</title>
        <authorList>
            <person name="Jiang Z."/>
        </authorList>
    </citation>
    <scope>NUCLEOTIDE SEQUENCE</scope>
    <source>
        <strain evidence="3">DSM 21036</strain>
    </source>
</reference>